<organism evidence="3 4">
    <name type="scientific">Rubrimonas cliftonensis</name>
    <dbReference type="NCBI Taxonomy" id="89524"/>
    <lineage>
        <taxon>Bacteria</taxon>
        <taxon>Pseudomonadati</taxon>
        <taxon>Pseudomonadota</taxon>
        <taxon>Alphaproteobacteria</taxon>
        <taxon>Rhodobacterales</taxon>
        <taxon>Paracoccaceae</taxon>
        <taxon>Rubrimonas</taxon>
    </lineage>
</organism>
<dbReference type="NCBIfam" id="TIGR00095">
    <property type="entry name" value="16S rRNA (guanine(966)-N(2))-methyltransferase RsmD"/>
    <property type="match status" value="1"/>
</dbReference>
<dbReference type="InterPro" id="IPR004398">
    <property type="entry name" value="RNA_MeTrfase_RsmD"/>
</dbReference>
<dbReference type="GO" id="GO:0031167">
    <property type="term" value="P:rRNA methylation"/>
    <property type="evidence" value="ECO:0007669"/>
    <property type="project" value="InterPro"/>
</dbReference>
<keyword evidence="1 3" id="KW-0489">Methyltransferase</keyword>
<protein>
    <submittedName>
        <fullName evidence="3">16S rRNA (Guanine966-N2)-methyltransferase</fullName>
    </submittedName>
</protein>
<dbReference type="SUPFAM" id="SSF53335">
    <property type="entry name" value="S-adenosyl-L-methionine-dependent methyltransferases"/>
    <property type="match status" value="1"/>
</dbReference>
<reference evidence="3 4" key="1">
    <citation type="submission" date="2016-10" db="EMBL/GenBank/DDBJ databases">
        <authorList>
            <person name="de Groot N.N."/>
        </authorList>
    </citation>
    <scope>NUCLEOTIDE SEQUENCE [LARGE SCALE GENOMIC DNA]</scope>
    <source>
        <strain evidence="3 4">DSM 15345</strain>
    </source>
</reference>
<dbReference type="GO" id="GO:0008168">
    <property type="term" value="F:methyltransferase activity"/>
    <property type="evidence" value="ECO:0007669"/>
    <property type="project" value="UniProtKB-KW"/>
</dbReference>
<dbReference type="OrthoDB" id="9803017at2"/>
<dbReference type="Pfam" id="PF03602">
    <property type="entry name" value="Cons_hypoth95"/>
    <property type="match status" value="1"/>
</dbReference>
<dbReference type="Gene3D" id="3.40.50.150">
    <property type="entry name" value="Vaccinia Virus protein VP39"/>
    <property type="match status" value="1"/>
</dbReference>
<keyword evidence="2 3" id="KW-0808">Transferase</keyword>
<keyword evidence="4" id="KW-1185">Reference proteome</keyword>
<dbReference type="Proteomes" id="UP000198703">
    <property type="component" value="Unassembled WGS sequence"/>
</dbReference>
<evidence type="ECO:0000313" key="3">
    <source>
        <dbReference type="EMBL" id="SEA22334.1"/>
    </source>
</evidence>
<proteinExistence type="predicted"/>
<dbReference type="AlphaFoldDB" id="A0A1H3ZG73"/>
<dbReference type="STRING" id="89524.SAMN05444370_103516"/>
<dbReference type="InterPro" id="IPR029063">
    <property type="entry name" value="SAM-dependent_MTases_sf"/>
</dbReference>
<dbReference type="EMBL" id="FNQM01000003">
    <property type="protein sequence ID" value="SEA22334.1"/>
    <property type="molecule type" value="Genomic_DNA"/>
</dbReference>
<dbReference type="PANTHER" id="PTHR43542">
    <property type="entry name" value="METHYLTRANSFERASE"/>
    <property type="match status" value="1"/>
</dbReference>
<dbReference type="PANTHER" id="PTHR43542:SF1">
    <property type="entry name" value="METHYLTRANSFERASE"/>
    <property type="match status" value="1"/>
</dbReference>
<evidence type="ECO:0000256" key="1">
    <source>
        <dbReference type="ARBA" id="ARBA00022603"/>
    </source>
</evidence>
<evidence type="ECO:0000256" key="2">
    <source>
        <dbReference type="ARBA" id="ARBA00022679"/>
    </source>
</evidence>
<sequence>MRIVGGRLRGRALAAPGAAGGGAAHLRPTSDRVREALFNHLAHGGYAEPSPPEGMRVLDLFAGTGALGLEALSRGATHCLFVDDHGPSRALIRESVESLGLIGASKIYRRDATALGPCRGAPYDLAFLDPPYRKGLVAPALAGAAAGGWLVPAALAVVETAAEDPEPLPEGWDVEDDRRHGETRLRVLRRTA</sequence>
<dbReference type="RefSeq" id="WP_093251388.1">
    <property type="nucleotide sequence ID" value="NZ_FNQM01000003.1"/>
</dbReference>
<dbReference type="CDD" id="cd02440">
    <property type="entry name" value="AdoMet_MTases"/>
    <property type="match status" value="1"/>
</dbReference>
<gene>
    <name evidence="3" type="ORF">SAMN05444370_103516</name>
</gene>
<name>A0A1H3ZG73_9RHOB</name>
<dbReference type="PIRSF" id="PIRSF004553">
    <property type="entry name" value="CHP00095"/>
    <property type="match status" value="1"/>
</dbReference>
<accession>A0A1H3ZG73</accession>
<evidence type="ECO:0000313" key="4">
    <source>
        <dbReference type="Proteomes" id="UP000198703"/>
    </source>
</evidence>